<dbReference type="PANTHER" id="PTHR43649:SF12">
    <property type="entry name" value="DIACETYLCHITOBIOSE BINDING PROTEIN DASA"/>
    <property type="match status" value="1"/>
</dbReference>
<proteinExistence type="predicted"/>
<dbReference type="PANTHER" id="PTHR43649">
    <property type="entry name" value="ARABINOSE-BINDING PROTEIN-RELATED"/>
    <property type="match status" value="1"/>
</dbReference>
<sequence>MRRWTRMASVGLVVFLLAAVFAGCSQPEPAKNNAPAADAAANTGTADAGSETDAAAPDAKEPPVELTVLNAAGGSPTFGTGDPVYDDNPIAKYLLDNLNIKLKWEVISGDGAQAMGLKLASGDYPDIITNLQPETYQKMLDDNRLVDMAPLIEANGPNIQKAYGEKTLNFLKTDDNHLYSLTQQYGNIPEGSTPAGYGFGFQIRKDIYEAIGSPKIETTDDIYAVLKKIKDDPKVNKTGSGESVWPIGTFKRSWNNFLQGLEAMGGSGTAKWTVKDGKVQYWFREPWAETAMQFYNKLYREGLLDPDSFVVEPDAWQKEKVNTGRIATTIGAWNMVADAWGEFKAANVPNAENMYFLNFAVSIPGGETPQLVNISSVGNGYTVITDKTEDKEAAIKLLDFLASPEGNFMAHNGPEGTQWEMKDGVPTLKPEYLERWKNGEGDDSFAKETGIGLYRHFVGTDVPKSPAGTYMVLKDDPKVTGRVDFAQRDEALGKYYFDSAPFVGIETGLPQDITMMYSTIDSKLGDAVYKPVLANSAEASHEEWLKFIKAMDDAGAAKVEAAVTENYQKNLVKLGLK</sequence>
<dbReference type="SUPFAM" id="SSF53850">
    <property type="entry name" value="Periplasmic binding protein-like II"/>
    <property type="match status" value="1"/>
</dbReference>
<accession>A0ABS7BVT1</accession>
<name>A0ABS7BVT1_9BACL</name>
<protein>
    <submittedName>
        <fullName evidence="3">Extracellular solute-binding protein</fullName>
    </submittedName>
</protein>
<feature type="region of interest" description="Disordered" evidence="1">
    <location>
        <begin position="29"/>
        <end position="61"/>
    </location>
</feature>
<feature type="signal peptide" evidence="2">
    <location>
        <begin position="1"/>
        <end position="22"/>
    </location>
</feature>
<dbReference type="EMBL" id="JAHZIK010000016">
    <property type="protein sequence ID" value="MBW7452757.1"/>
    <property type="molecule type" value="Genomic_DNA"/>
</dbReference>
<dbReference type="InterPro" id="IPR050490">
    <property type="entry name" value="Bact_solute-bd_prot1"/>
</dbReference>
<evidence type="ECO:0000256" key="1">
    <source>
        <dbReference type="SAM" id="MobiDB-lite"/>
    </source>
</evidence>
<dbReference type="InterPro" id="IPR006059">
    <property type="entry name" value="SBP"/>
</dbReference>
<reference evidence="3 4" key="1">
    <citation type="submission" date="2021-07" db="EMBL/GenBank/DDBJ databases">
        <title>Paenibacillus radiodurans sp. nov., isolated from the southeastern edge of Tengger Desert.</title>
        <authorList>
            <person name="Zhang G."/>
        </authorList>
    </citation>
    <scope>NUCLEOTIDE SEQUENCE [LARGE SCALE GENOMIC DNA]</scope>
    <source>
        <strain evidence="3 4">CCM 7311</strain>
    </source>
</reference>
<feature type="compositionally biased region" description="Low complexity" evidence="1">
    <location>
        <begin position="29"/>
        <end position="49"/>
    </location>
</feature>
<dbReference type="PROSITE" id="PS51257">
    <property type="entry name" value="PROKAR_LIPOPROTEIN"/>
    <property type="match status" value="1"/>
</dbReference>
<keyword evidence="4" id="KW-1185">Reference proteome</keyword>
<dbReference type="Gene3D" id="3.40.190.10">
    <property type="entry name" value="Periplasmic binding protein-like II"/>
    <property type="match status" value="2"/>
</dbReference>
<dbReference type="RefSeq" id="WP_210046508.1">
    <property type="nucleotide sequence ID" value="NZ_JBHLVU010000030.1"/>
</dbReference>
<dbReference type="Proteomes" id="UP001519887">
    <property type="component" value="Unassembled WGS sequence"/>
</dbReference>
<evidence type="ECO:0000313" key="4">
    <source>
        <dbReference type="Proteomes" id="UP001519887"/>
    </source>
</evidence>
<comment type="caution">
    <text evidence="3">The sequence shown here is derived from an EMBL/GenBank/DDBJ whole genome shotgun (WGS) entry which is preliminary data.</text>
</comment>
<gene>
    <name evidence="3" type="ORF">K0U00_01705</name>
</gene>
<organism evidence="3 4">
    <name type="scientific">Paenibacillus sepulcri</name>
    <dbReference type="NCBI Taxonomy" id="359917"/>
    <lineage>
        <taxon>Bacteria</taxon>
        <taxon>Bacillati</taxon>
        <taxon>Bacillota</taxon>
        <taxon>Bacilli</taxon>
        <taxon>Bacillales</taxon>
        <taxon>Paenibacillaceae</taxon>
        <taxon>Paenibacillus</taxon>
    </lineage>
</organism>
<dbReference type="Pfam" id="PF13416">
    <property type="entry name" value="SBP_bac_8"/>
    <property type="match status" value="1"/>
</dbReference>
<evidence type="ECO:0000313" key="3">
    <source>
        <dbReference type="EMBL" id="MBW7452757.1"/>
    </source>
</evidence>
<evidence type="ECO:0000256" key="2">
    <source>
        <dbReference type="SAM" id="SignalP"/>
    </source>
</evidence>
<feature type="chain" id="PRO_5046937916" evidence="2">
    <location>
        <begin position="23"/>
        <end position="577"/>
    </location>
</feature>
<keyword evidence="2" id="KW-0732">Signal</keyword>